<dbReference type="EMBL" id="JH717907">
    <property type="protein sequence ID" value="EWZ32023.1"/>
    <property type="molecule type" value="Genomic_DNA"/>
</dbReference>
<organism evidence="2">
    <name type="scientific">Fusarium oxysporum Fo47</name>
    <dbReference type="NCBI Taxonomy" id="660027"/>
    <lineage>
        <taxon>Eukaryota</taxon>
        <taxon>Fungi</taxon>
        <taxon>Dikarya</taxon>
        <taxon>Ascomycota</taxon>
        <taxon>Pezizomycotina</taxon>
        <taxon>Sordariomycetes</taxon>
        <taxon>Hypocreomycetidae</taxon>
        <taxon>Hypocreales</taxon>
        <taxon>Nectriaceae</taxon>
        <taxon>Fusarium</taxon>
        <taxon>Fusarium oxysporum species complex</taxon>
    </lineage>
</organism>
<feature type="region of interest" description="Disordered" evidence="1">
    <location>
        <begin position="1"/>
        <end position="45"/>
    </location>
</feature>
<gene>
    <name evidence="2" type="ORF">FOZG_15020</name>
</gene>
<name>W9JRR6_FUSOX</name>
<evidence type="ECO:0000313" key="2">
    <source>
        <dbReference type="EMBL" id="EWZ32023.1"/>
    </source>
</evidence>
<sequence>MSRRGKVAKRSESEGTGKEKGPDAQRRGDPEPKAKQGQGLNGTSQ</sequence>
<dbReference type="VEuPathDB" id="FungiDB:FOZG_15020"/>
<protein>
    <submittedName>
        <fullName evidence="2">Uncharacterized protein</fullName>
    </submittedName>
</protein>
<dbReference type="AlphaFoldDB" id="W9JRR6"/>
<reference evidence="2" key="1">
    <citation type="submission" date="2011-06" db="EMBL/GenBank/DDBJ databases">
        <title>The Genome Sequence of Fusarium oxysporum Fo47.</title>
        <authorList>
            <consortium name="The Broad Institute Genome Sequencing Platform"/>
            <person name="Ma L.-J."/>
            <person name="Gale L.R."/>
            <person name="Schwartz D.C."/>
            <person name="Zhou S."/>
            <person name="Corby-Kistler H."/>
            <person name="Young S.K."/>
            <person name="Zeng Q."/>
            <person name="Gargeya S."/>
            <person name="Fitzgerald M."/>
            <person name="Haas B."/>
            <person name="Abouelleil A."/>
            <person name="Alvarado L."/>
            <person name="Arachchi H.M."/>
            <person name="Berlin A."/>
            <person name="Brown A."/>
            <person name="Chapman S.B."/>
            <person name="Chen Z."/>
            <person name="Dunbar C."/>
            <person name="Freedman E."/>
            <person name="Gearin G."/>
            <person name="Gellesch M."/>
            <person name="Goldberg J."/>
            <person name="Griggs A."/>
            <person name="Gujja S."/>
            <person name="Heiman D."/>
            <person name="Howarth C."/>
            <person name="Larson L."/>
            <person name="Lui A."/>
            <person name="MacDonald P.J.P."/>
            <person name="Mehta T."/>
            <person name="Montmayeur A."/>
            <person name="Murphy C."/>
            <person name="Neiman D."/>
            <person name="Pearson M."/>
            <person name="Priest M."/>
            <person name="Roberts A."/>
            <person name="Saif S."/>
            <person name="Shea T."/>
            <person name="Shenoy N."/>
            <person name="Sisk P."/>
            <person name="Stolte C."/>
            <person name="Sykes S."/>
            <person name="Wortman J."/>
            <person name="Nusbaum C."/>
            <person name="Birren B."/>
        </authorList>
    </citation>
    <scope>NUCLEOTIDE SEQUENCE [LARGE SCALE GENOMIC DNA]</scope>
    <source>
        <strain evidence="2">Fo47</strain>
    </source>
</reference>
<accession>W9JRR6</accession>
<proteinExistence type="predicted"/>
<dbReference type="Proteomes" id="UP000030766">
    <property type="component" value="Unassembled WGS sequence"/>
</dbReference>
<reference evidence="2" key="2">
    <citation type="submission" date="2012-06" db="EMBL/GenBank/DDBJ databases">
        <title>Annotation of the Genome Sequence of Fusarium oxysporum Fo47.</title>
        <authorList>
            <consortium name="The Broad Institute Genomics Platform"/>
            <person name="Ma L.-J."/>
            <person name="Corby-Kistler H."/>
            <person name="Broz K."/>
            <person name="Gale L.R."/>
            <person name="Jonkers W."/>
            <person name="O'Donnell K."/>
            <person name="Ploetz R."/>
            <person name="Steinberg C."/>
            <person name="Schwartz D.C."/>
            <person name="VanEtten H."/>
            <person name="Zhou S."/>
            <person name="Young S.K."/>
            <person name="Zeng Q."/>
            <person name="Gargeya S."/>
            <person name="Fitzgerald M."/>
            <person name="Abouelleil A."/>
            <person name="Alvarado L."/>
            <person name="Chapman S.B."/>
            <person name="Gainer-Dewar J."/>
            <person name="Goldberg J."/>
            <person name="Griggs A."/>
            <person name="Gujja S."/>
            <person name="Hansen M."/>
            <person name="Howarth C."/>
            <person name="Imamovic A."/>
            <person name="Ireland A."/>
            <person name="Larimer J."/>
            <person name="McCowan C."/>
            <person name="Murphy C."/>
            <person name="Pearson M."/>
            <person name="Poon T.W."/>
            <person name="Priest M."/>
            <person name="Roberts A."/>
            <person name="Saif S."/>
            <person name="Shea T."/>
            <person name="Sykes S."/>
            <person name="Wortman J."/>
            <person name="Nusbaum C."/>
            <person name="Birren B."/>
        </authorList>
    </citation>
    <scope>NUCLEOTIDE SEQUENCE</scope>
    <source>
        <strain evidence="2">Fo47</strain>
    </source>
</reference>
<dbReference type="HOGENOM" id="CLU_3207633_0_0_1"/>
<feature type="compositionally biased region" description="Basic and acidic residues" evidence="1">
    <location>
        <begin position="9"/>
        <end position="34"/>
    </location>
</feature>
<evidence type="ECO:0000256" key="1">
    <source>
        <dbReference type="SAM" id="MobiDB-lite"/>
    </source>
</evidence>